<gene>
    <name evidence="2" type="ORF">CEXT_764531</name>
</gene>
<dbReference type="Proteomes" id="UP001054945">
    <property type="component" value="Unassembled WGS sequence"/>
</dbReference>
<accession>A0AAV4SXT6</accession>
<dbReference type="AlphaFoldDB" id="A0AAV4SXT6"/>
<proteinExistence type="predicted"/>
<evidence type="ECO:0000256" key="1">
    <source>
        <dbReference type="SAM" id="MobiDB-lite"/>
    </source>
</evidence>
<dbReference type="EMBL" id="BPLR01010437">
    <property type="protein sequence ID" value="GIY39263.1"/>
    <property type="molecule type" value="Genomic_DNA"/>
</dbReference>
<name>A0AAV4SXT6_CAEEX</name>
<evidence type="ECO:0000313" key="3">
    <source>
        <dbReference type="Proteomes" id="UP001054945"/>
    </source>
</evidence>
<comment type="caution">
    <text evidence="2">The sequence shown here is derived from an EMBL/GenBank/DDBJ whole genome shotgun (WGS) entry which is preliminary data.</text>
</comment>
<keyword evidence="3" id="KW-1185">Reference proteome</keyword>
<feature type="compositionally biased region" description="Polar residues" evidence="1">
    <location>
        <begin position="1"/>
        <end position="12"/>
    </location>
</feature>
<reference evidence="2 3" key="1">
    <citation type="submission" date="2021-06" db="EMBL/GenBank/DDBJ databases">
        <title>Caerostris extrusa draft genome.</title>
        <authorList>
            <person name="Kono N."/>
            <person name="Arakawa K."/>
        </authorList>
    </citation>
    <scope>NUCLEOTIDE SEQUENCE [LARGE SCALE GENOMIC DNA]</scope>
</reference>
<sequence length="91" mass="9798">MLNANQAKNCLPSQTSKTKSKSLSVQSPTSVTPTTSPSIKRSQLICTLIRRFFVCCSPNKGRGGGECHNAGNVTFGDWTVARRSPTPSTLR</sequence>
<feature type="region of interest" description="Disordered" evidence="1">
    <location>
        <begin position="1"/>
        <end position="40"/>
    </location>
</feature>
<organism evidence="2 3">
    <name type="scientific">Caerostris extrusa</name>
    <name type="common">Bark spider</name>
    <name type="synonym">Caerostris bankana</name>
    <dbReference type="NCBI Taxonomy" id="172846"/>
    <lineage>
        <taxon>Eukaryota</taxon>
        <taxon>Metazoa</taxon>
        <taxon>Ecdysozoa</taxon>
        <taxon>Arthropoda</taxon>
        <taxon>Chelicerata</taxon>
        <taxon>Arachnida</taxon>
        <taxon>Araneae</taxon>
        <taxon>Araneomorphae</taxon>
        <taxon>Entelegynae</taxon>
        <taxon>Araneoidea</taxon>
        <taxon>Araneidae</taxon>
        <taxon>Caerostris</taxon>
    </lineage>
</organism>
<evidence type="ECO:0000313" key="2">
    <source>
        <dbReference type="EMBL" id="GIY39263.1"/>
    </source>
</evidence>
<protein>
    <submittedName>
        <fullName evidence="2">Uncharacterized protein</fullName>
    </submittedName>
</protein>
<feature type="compositionally biased region" description="Low complexity" evidence="1">
    <location>
        <begin position="13"/>
        <end position="38"/>
    </location>
</feature>